<evidence type="ECO:0000313" key="1">
    <source>
        <dbReference type="EMBL" id="THY22473.1"/>
    </source>
</evidence>
<name>A0A4V4JUQ1_AURPU</name>
<reference evidence="1 2" key="1">
    <citation type="submission" date="2018-10" db="EMBL/GenBank/DDBJ databases">
        <title>Fifty Aureobasidium pullulans genomes reveal a recombining polyextremotolerant generalist.</title>
        <authorList>
            <person name="Gostincar C."/>
            <person name="Turk M."/>
            <person name="Zajc J."/>
            <person name="Gunde-Cimerman N."/>
        </authorList>
    </citation>
    <scope>NUCLEOTIDE SEQUENCE [LARGE SCALE GENOMIC DNA]</scope>
    <source>
        <strain evidence="1 2">EXF-6604</strain>
    </source>
</reference>
<sequence length="84" mass="9181">MSHQPPHQTSNVSRDPNDPPIITIDLITFASDGTHHFPTTLCLLPDAQYLPVLSDVFNMHGYGALTHSNIHSVLCLLSSHAPLN</sequence>
<accession>A0A4V4JUQ1</accession>
<dbReference type="AlphaFoldDB" id="A0A4V4JUQ1"/>
<gene>
    <name evidence="1" type="ORF">D6D01_06296</name>
</gene>
<comment type="caution">
    <text evidence="1">The sequence shown here is derived from an EMBL/GenBank/DDBJ whole genome shotgun (WGS) entry which is preliminary data.</text>
</comment>
<protein>
    <submittedName>
        <fullName evidence="1">Uncharacterized protein</fullName>
    </submittedName>
</protein>
<dbReference type="Proteomes" id="UP000306584">
    <property type="component" value="Unassembled WGS sequence"/>
</dbReference>
<proteinExistence type="predicted"/>
<evidence type="ECO:0000313" key="2">
    <source>
        <dbReference type="Proteomes" id="UP000306584"/>
    </source>
</evidence>
<dbReference type="EMBL" id="QZBD01000263">
    <property type="protein sequence ID" value="THY22473.1"/>
    <property type="molecule type" value="Genomic_DNA"/>
</dbReference>
<organism evidence="1 2">
    <name type="scientific">Aureobasidium pullulans</name>
    <name type="common">Black yeast</name>
    <name type="synonym">Pullularia pullulans</name>
    <dbReference type="NCBI Taxonomy" id="5580"/>
    <lineage>
        <taxon>Eukaryota</taxon>
        <taxon>Fungi</taxon>
        <taxon>Dikarya</taxon>
        <taxon>Ascomycota</taxon>
        <taxon>Pezizomycotina</taxon>
        <taxon>Dothideomycetes</taxon>
        <taxon>Dothideomycetidae</taxon>
        <taxon>Dothideales</taxon>
        <taxon>Saccotheciaceae</taxon>
        <taxon>Aureobasidium</taxon>
    </lineage>
</organism>